<dbReference type="PANTHER" id="PTHR35368">
    <property type="entry name" value="HYDROPEROXIDE REDUCTASE"/>
    <property type="match status" value="1"/>
</dbReference>
<feature type="compositionally biased region" description="Low complexity" evidence="1">
    <location>
        <begin position="1"/>
        <end position="16"/>
    </location>
</feature>
<sequence>RPMTSTTHHLTASHAESTTDDVTASAPARTTDPTPRLKHVRAAGTWRGAMTTSLHVRDFAPFATGEPEAVGGDDSAPTPMEYVAAALNGCLVVVTETVARELGIALVDLAVDTDATMDTRGFAGTAEVPPYFTHVAVTVLVTTTGIPAQVEELRAQVQRRCPALTLIAAAGVPVDAEWLITPADGGTGAEA</sequence>
<protein>
    <submittedName>
        <fullName evidence="2">OsmC family protein</fullName>
    </submittedName>
</protein>
<dbReference type="Proteomes" id="UP001165561">
    <property type="component" value="Unassembled WGS sequence"/>
</dbReference>
<reference evidence="2" key="1">
    <citation type="submission" date="2023-02" db="EMBL/GenBank/DDBJ databases">
        <title>Georgenia sp.10Sc9-8, isolated from a soil sample collected from the Taklamakan desert.</title>
        <authorList>
            <person name="Liu S."/>
        </authorList>
    </citation>
    <scope>NUCLEOTIDE SEQUENCE</scope>
    <source>
        <strain evidence="2">10Sc9-8</strain>
    </source>
</reference>
<feature type="region of interest" description="Disordered" evidence="1">
    <location>
        <begin position="1"/>
        <end position="37"/>
    </location>
</feature>
<evidence type="ECO:0000313" key="3">
    <source>
        <dbReference type="Proteomes" id="UP001165561"/>
    </source>
</evidence>
<evidence type="ECO:0000256" key="1">
    <source>
        <dbReference type="SAM" id="MobiDB-lite"/>
    </source>
</evidence>
<keyword evidence="3" id="KW-1185">Reference proteome</keyword>
<dbReference type="InterPro" id="IPR052924">
    <property type="entry name" value="OsmC/Ohr_hydroprdx_reductase"/>
</dbReference>
<dbReference type="Pfam" id="PF02566">
    <property type="entry name" value="OsmC"/>
    <property type="match status" value="1"/>
</dbReference>
<comment type="caution">
    <text evidence="2">The sequence shown here is derived from an EMBL/GenBank/DDBJ whole genome shotgun (WGS) entry which is preliminary data.</text>
</comment>
<feature type="non-terminal residue" evidence="2">
    <location>
        <position position="1"/>
    </location>
</feature>
<organism evidence="2 3">
    <name type="scientific">Georgenia halotolerans</name>
    <dbReference type="NCBI Taxonomy" id="3028317"/>
    <lineage>
        <taxon>Bacteria</taxon>
        <taxon>Bacillati</taxon>
        <taxon>Actinomycetota</taxon>
        <taxon>Actinomycetes</taxon>
        <taxon>Micrococcales</taxon>
        <taxon>Bogoriellaceae</taxon>
        <taxon>Georgenia</taxon>
    </lineage>
</organism>
<dbReference type="EMBL" id="JARACI010000797">
    <property type="protein sequence ID" value="MDD9206153.1"/>
    <property type="molecule type" value="Genomic_DNA"/>
</dbReference>
<accession>A0ABT5TVR2</accession>
<dbReference type="InterPro" id="IPR036102">
    <property type="entry name" value="OsmC/Ohrsf"/>
</dbReference>
<proteinExistence type="predicted"/>
<dbReference type="InterPro" id="IPR015946">
    <property type="entry name" value="KH_dom-like_a/b"/>
</dbReference>
<dbReference type="InterPro" id="IPR003718">
    <property type="entry name" value="OsmC/Ohr_fam"/>
</dbReference>
<evidence type="ECO:0000313" key="2">
    <source>
        <dbReference type="EMBL" id="MDD9206153.1"/>
    </source>
</evidence>
<dbReference type="SUPFAM" id="SSF82784">
    <property type="entry name" value="OsmC-like"/>
    <property type="match status" value="1"/>
</dbReference>
<name>A0ABT5TVR2_9MICO</name>
<gene>
    <name evidence="2" type="ORF">PU560_06685</name>
</gene>
<dbReference type="Gene3D" id="3.30.300.20">
    <property type="match status" value="1"/>
</dbReference>
<dbReference type="PANTHER" id="PTHR35368:SF1">
    <property type="entry name" value="HYDROPEROXIDE REDUCTASE"/>
    <property type="match status" value="1"/>
</dbReference>